<sequence>MKASLGSALIALAGALASAGCDTAPDPQASSSAETASPPAPEVSATASEAFVAEAEASADAAAEASPAAPSVVTYAPKDECAGRAGWTDFRKALGNAVSARDARAFAALASSDVALDYGGGSGTDELVKRLSDPASGLWQELDAILPLGCAVQGGLAAMPWIFWNVPENTESYETMLVLGQDTALRDRPGGKALAPAGWRLASIDTRRFDPKARAARVTLEDGAKGWIETAKLRSLLDYRLIAEPRDGGWRITAFIAGD</sequence>
<feature type="signal peptide" evidence="2">
    <location>
        <begin position="1"/>
        <end position="19"/>
    </location>
</feature>
<proteinExistence type="predicted"/>
<feature type="region of interest" description="Disordered" evidence="1">
    <location>
        <begin position="21"/>
        <end position="46"/>
    </location>
</feature>
<dbReference type="PROSITE" id="PS51257">
    <property type="entry name" value="PROKAR_LIPOPROTEIN"/>
    <property type="match status" value="1"/>
</dbReference>
<dbReference type="KEGG" id="nar:Saro_2899"/>
<dbReference type="EMBL" id="CP000248">
    <property type="protein sequence ID" value="ABD27334.1"/>
    <property type="molecule type" value="Genomic_DNA"/>
</dbReference>
<gene>
    <name evidence="3" type="ordered locus">Saro_2899</name>
</gene>
<dbReference type="Proteomes" id="UP000009134">
    <property type="component" value="Chromosome"/>
</dbReference>
<dbReference type="AlphaFoldDB" id="Q2G489"/>
<dbReference type="eggNOG" id="ENOG50336X1">
    <property type="taxonomic scope" value="Bacteria"/>
</dbReference>
<protein>
    <recommendedName>
        <fullName evidence="5">Lipoprotein</fullName>
    </recommendedName>
</protein>
<evidence type="ECO:0008006" key="5">
    <source>
        <dbReference type="Google" id="ProtNLM"/>
    </source>
</evidence>
<evidence type="ECO:0000256" key="1">
    <source>
        <dbReference type="SAM" id="MobiDB-lite"/>
    </source>
</evidence>
<keyword evidence="4" id="KW-1185">Reference proteome</keyword>
<organism evidence="3 4">
    <name type="scientific">Novosphingobium aromaticivorans (strain ATCC 700278 / DSM 12444 / CCUG 56034 / CIP 105152 / NBRC 16084 / F199)</name>
    <dbReference type="NCBI Taxonomy" id="279238"/>
    <lineage>
        <taxon>Bacteria</taxon>
        <taxon>Pseudomonadati</taxon>
        <taxon>Pseudomonadota</taxon>
        <taxon>Alphaproteobacteria</taxon>
        <taxon>Sphingomonadales</taxon>
        <taxon>Sphingomonadaceae</taxon>
        <taxon>Novosphingobium</taxon>
    </lineage>
</organism>
<name>Q2G489_NOVAD</name>
<reference evidence="4" key="1">
    <citation type="submission" date="2006-01" db="EMBL/GenBank/DDBJ databases">
        <title>Complete sequence of Novosphingobium aromaticivorans DSM 12444.</title>
        <authorList>
            <consortium name="US DOE Joint Genome Institute"/>
            <person name="Copeland A."/>
            <person name="Lucas S."/>
            <person name="Lapidus A."/>
            <person name="Barry K."/>
            <person name="Detter J.C."/>
            <person name="Glavina T."/>
            <person name="Hammon N."/>
            <person name="Israni S."/>
            <person name="Pitluck S."/>
            <person name="Chain P."/>
            <person name="Malfatti S."/>
            <person name="Shin M."/>
            <person name="Vergez L."/>
            <person name="Schmutz J."/>
            <person name="Larimer F."/>
            <person name="Land M."/>
            <person name="Kyrpides N."/>
            <person name="Ivanova N."/>
            <person name="Fredrickson J."/>
            <person name="Balkwill D."/>
            <person name="Romine M.F."/>
            <person name="Richardson P."/>
        </authorList>
    </citation>
    <scope>NUCLEOTIDE SEQUENCE [LARGE SCALE GENOMIC DNA]</scope>
    <source>
        <strain evidence="4">ATCC 700278 / DSM 12444 / CCUG 56034 / CIP 105152 / NBRC 16084 / F199</strain>
    </source>
</reference>
<evidence type="ECO:0000313" key="3">
    <source>
        <dbReference type="EMBL" id="ABD27334.1"/>
    </source>
</evidence>
<dbReference type="RefSeq" id="WP_011446538.1">
    <property type="nucleotide sequence ID" value="NC_007794.1"/>
</dbReference>
<dbReference type="HOGENOM" id="CLU_1072977_0_0_5"/>
<evidence type="ECO:0000313" key="4">
    <source>
        <dbReference type="Proteomes" id="UP000009134"/>
    </source>
</evidence>
<feature type="compositionally biased region" description="Low complexity" evidence="1">
    <location>
        <begin position="29"/>
        <end position="46"/>
    </location>
</feature>
<feature type="chain" id="PRO_5004207881" description="Lipoprotein" evidence="2">
    <location>
        <begin position="20"/>
        <end position="259"/>
    </location>
</feature>
<keyword evidence="2" id="KW-0732">Signal</keyword>
<evidence type="ECO:0000256" key="2">
    <source>
        <dbReference type="SAM" id="SignalP"/>
    </source>
</evidence>
<accession>Q2G489</accession>